<keyword evidence="1" id="KW-0732">Signal</keyword>
<keyword evidence="4" id="KW-1185">Reference proteome</keyword>
<dbReference type="InterPro" id="IPR031348">
    <property type="entry name" value="PigL_N"/>
</dbReference>
<feature type="chain" id="PRO_5002173476" description="Azaphilone pigments biosynthesis cluster protein L N-terminal domain-containing protein" evidence="1">
    <location>
        <begin position="25"/>
        <end position="120"/>
    </location>
</feature>
<dbReference type="Proteomes" id="UP000054321">
    <property type="component" value="Unassembled WGS sequence"/>
</dbReference>
<dbReference type="Pfam" id="PF17111">
    <property type="entry name" value="PigL_N"/>
    <property type="match status" value="1"/>
</dbReference>
<name>A0A0C3D1R8_OIDMZ</name>
<protein>
    <recommendedName>
        <fullName evidence="2">Azaphilone pigments biosynthesis cluster protein L N-terminal domain-containing protein</fullName>
    </recommendedName>
</protein>
<evidence type="ECO:0000259" key="2">
    <source>
        <dbReference type="Pfam" id="PF17111"/>
    </source>
</evidence>
<accession>A0A0C3D1R8</accession>
<feature type="domain" description="Azaphilone pigments biosynthesis cluster protein L N-terminal" evidence="2">
    <location>
        <begin position="2"/>
        <end position="120"/>
    </location>
</feature>
<reference evidence="3 4" key="1">
    <citation type="submission" date="2014-04" db="EMBL/GenBank/DDBJ databases">
        <authorList>
            <consortium name="DOE Joint Genome Institute"/>
            <person name="Kuo A."/>
            <person name="Martino E."/>
            <person name="Perotto S."/>
            <person name="Kohler A."/>
            <person name="Nagy L.G."/>
            <person name="Floudas D."/>
            <person name="Copeland A."/>
            <person name="Barry K.W."/>
            <person name="Cichocki N."/>
            <person name="Veneault-Fourrey C."/>
            <person name="LaButti K."/>
            <person name="Lindquist E.A."/>
            <person name="Lipzen A."/>
            <person name="Lundell T."/>
            <person name="Morin E."/>
            <person name="Murat C."/>
            <person name="Sun H."/>
            <person name="Tunlid A."/>
            <person name="Henrissat B."/>
            <person name="Grigoriev I.V."/>
            <person name="Hibbett D.S."/>
            <person name="Martin F."/>
            <person name="Nordberg H.P."/>
            <person name="Cantor M.N."/>
            <person name="Hua S.X."/>
        </authorList>
    </citation>
    <scope>NUCLEOTIDE SEQUENCE [LARGE SCALE GENOMIC DNA]</scope>
    <source>
        <strain evidence="3 4">Zn</strain>
    </source>
</reference>
<reference evidence="4" key="2">
    <citation type="submission" date="2015-01" db="EMBL/GenBank/DDBJ databases">
        <title>Evolutionary Origins and Diversification of the Mycorrhizal Mutualists.</title>
        <authorList>
            <consortium name="DOE Joint Genome Institute"/>
            <consortium name="Mycorrhizal Genomics Consortium"/>
            <person name="Kohler A."/>
            <person name="Kuo A."/>
            <person name="Nagy L.G."/>
            <person name="Floudas D."/>
            <person name="Copeland A."/>
            <person name="Barry K.W."/>
            <person name="Cichocki N."/>
            <person name="Veneault-Fourrey C."/>
            <person name="LaButti K."/>
            <person name="Lindquist E.A."/>
            <person name="Lipzen A."/>
            <person name="Lundell T."/>
            <person name="Morin E."/>
            <person name="Murat C."/>
            <person name="Riley R."/>
            <person name="Ohm R."/>
            <person name="Sun H."/>
            <person name="Tunlid A."/>
            <person name="Henrissat B."/>
            <person name="Grigoriev I.V."/>
            <person name="Hibbett D.S."/>
            <person name="Martin F."/>
        </authorList>
    </citation>
    <scope>NUCLEOTIDE SEQUENCE [LARGE SCALE GENOMIC DNA]</scope>
    <source>
        <strain evidence="4">Zn</strain>
    </source>
</reference>
<sequence length="120" mass="13537">MAEPINLTTVLLSLATVAFQSSVALFKTVQSFRYHPKCIHELGEELEALSGVLGSLVETISATTDVDLLALEVPLLRCGKVCREFEQEIIKCSSWSSSNRTSFRDWTKLKYIEDDIYSFR</sequence>
<evidence type="ECO:0000313" key="3">
    <source>
        <dbReference type="EMBL" id="KIM95852.1"/>
    </source>
</evidence>
<proteinExistence type="predicted"/>
<gene>
    <name evidence="3" type="ORF">OIDMADRAFT_133734</name>
</gene>
<dbReference type="AlphaFoldDB" id="A0A0C3D1R8"/>
<organism evidence="3 4">
    <name type="scientific">Oidiodendron maius (strain Zn)</name>
    <dbReference type="NCBI Taxonomy" id="913774"/>
    <lineage>
        <taxon>Eukaryota</taxon>
        <taxon>Fungi</taxon>
        <taxon>Dikarya</taxon>
        <taxon>Ascomycota</taxon>
        <taxon>Pezizomycotina</taxon>
        <taxon>Leotiomycetes</taxon>
        <taxon>Leotiomycetes incertae sedis</taxon>
        <taxon>Myxotrichaceae</taxon>
        <taxon>Oidiodendron</taxon>
    </lineage>
</organism>
<dbReference type="OrthoDB" id="3546600at2759"/>
<dbReference type="EMBL" id="KN832886">
    <property type="protein sequence ID" value="KIM95852.1"/>
    <property type="molecule type" value="Genomic_DNA"/>
</dbReference>
<dbReference type="STRING" id="913774.A0A0C3D1R8"/>
<feature type="signal peptide" evidence="1">
    <location>
        <begin position="1"/>
        <end position="24"/>
    </location>
</feature>
<dbReference type="InParanoid" id="A0A0C3D1R8"/>
<evidence type="ECO:0000313" key="4">
    <source>
        <dbReference type="Proteomes" id="UP000054321"/>
    </source>
</evidence>
<dbReference type="HOGENOM" id="CLU_153330_0_0_1"/>
<evidence type="ECO:0000256" key="1">
    <source>
        <dbReference type="SAM" id="SignalP"/>
    </source>
</evidence>